<sequence length="72" mass="8309">RSPPALTARFKQCIIAYGELTPEHAKAARCLWWAFCSIATASLWLTRNRKVHRQELVTVQQGKTEIWKTALR</sequence>
<dbReference type="Proteomes" id="UP000002640">
    <property type="component" value="Unassembled WGS sequence"/>
</dbReference>
<reference evidence="1 2" key="1">
    <citation type="journal article" date="2006" name="Science">
        <title>Phytophthora genome sequences uncover evolutionary origins and mechanisms of pathogenesis.</title>
        <authorList>
            <person name="Tyler B.M."/>
            <person name="Tripathy S."/>
            <person name="Zhang X."/>
            <person name="Dehal P."/>
            <person name="Jiang R.H."/>
            <person name="Aerts A."/>
            <person name="Arredondo F.D."/>
            <person name="Baxter L."/>
            <person name="Bensasson D."/>
            <person name="Beynon J.L."/>
            <person name="Chapman J."/>
            <person name="Damasceno C.M."/>
            <person name="Dorrance A.E."/>
            <person name="Dou D."/>
            <person name="Dickerman A.W."/>
            <person name="Dubchak I.L."/>
            <person name="Garbelotto M."/>
            <person name="Gijzen M."/>
            <person name="Gordon S.G."/>
            <person name="Govers F."/>
            <person name="Grunwald N.J."/>
            <person name="Huang W."/>
            <person name="Ivors K.L."/>
            <person name="Jones R.W."/>
            <person name="Kamoun S."/>
            <person name="Krampis K."/>
            <person name="Lamour K.H."/>
            <person name="Lee M.K."/>
            <person name="McDonald W.H."/>
            <person name="Medina M."/>
            <person name="Meijer H.J."/>
            <person name="Nordberg E.K."/>
            <person name="Maclean D.J."/>
            <person name="Ospina-Giraldo M.D."/>
            <person name="Morris P.F."/>
            <person name="Phuntumart V."/>
            <person name="Putnam N.H."/>
            <person name="Rash S."/>
            <person name="Rose J.K."/>
            <person name="Sakihama Y."/>
            <person name="Salamov A.A."/>
            <person name="Savidor A."/>
            <person name="Scheuring C.F."/>
            <person name="Smith B.M."/>
            <person name="Sobral B.W."/>
            <person name="Terry A."/>
            <person name="Torto-Alalibo T.A."/>
            <person name="Win J."/>
            <person name="Xu Z."/>
            <person name="Zhang H."/>
            <person name="Grigoriev I.V."/>
            <person name="Rokhsar D.S."/>
            <person name="Boore J.L."/>
        </authorList>
    </citation>
    <scope>NUCLEOTIDE SEQUENCE [LARGE SCALE GENOMIC DNA]</scope>
    <source>
        <strain evidence="1 2">P6497</strain>
    </source>
</reference>
<protein>
    <submittedName>
        <fullName evidence="1">Uncharacterized protein</fullName>
    </submittedName>
</protein>
<dbReference type="KEGG" id="psoj:PHYSODRAFT_498829"/>
<proteinExistence type="predicted"/>
<keyword evidence="2" id="KW-1185">Reference proteome</keyword>
<dbReference type="AlphaFoldDB" id="G4ZIL2"/>
<feature type="non-terminal residue" evidence="1">
    <location>
        <position position="1"/>
    </location>
</feature>
<dbReference type="EMBL" id="JH159154">
    <property type="protein sequence ID" value="EGZ17256.1"/>
    <property type="molecule type" value="Genomic_DNA"/>
</dbReference>
<dbReference type="GeneID" id="20657612"/>
<dbReference type="InParanoid" id="G4ZIL2"/>
<organism evidence="1 2">
    <name type="scientific">Phytophthora sojae (strain P6497)</name>
    <name type="common">Soybean stem and root rot agent</name>
    <name type="synonym">Phytophthora megasperma f. sp. glycines</name>
    <dbReference type="NCBI Taxonomy" id="1094619"/>
    <lineage>
        <taxon>Eukaryota</taxon>
        <taxon>Sar</taxon>
        <taxon>Stramenopiles</taxon>
        <taxon>Oomycota</taxon>
        <taxon>Peronosporomycetes</taxon>
        <taxon>Peronosporales</taxon>
        <taxon>Peronosporaceae</taxon>
        <taxon>Phytophthora</taxon>
    </lineage>
</organism>
<accession>G4ZIL2</accession>
<dbReference type="RefSeq" id="XP_009526314.1">
    <property type="nucleotide sequence ID" value="XM_009528019.1"/>
</dbReference>
<evidence type="ECO:0000313" key="1">
    <source>
        <dbReference type="EMBL" id="EGZ17256.1"/>
    </source>
</evidence>
<gene>
    <name evidence="1" type="ORF">PHYSODRAFT_498829</name>
</gene>
<name>G4ZIL2_PHYSP</name>
<evidence type="ECO:0000313" key="2">
    <source>
        <dbReference type="Proteomes" id="UP000002640"/>
    </source>
</evidence>